<evidence type="ECO:0000313" key="1">
    <source>
        <dbReference type="EMBL" id="QRC95252.1"/>
    </source>
</evidence>
<protein>
    <submittedName>
        <fullName evidence="1">Uncharacterized protein</fullName>
    </submittedName>
</protein>
<reference evidence="2" key="1">
    <citation type="journal article" date="2021" name="BMC Genomics">
        <title>Chromosome-level genome assembly and manually-curated proteome of model necrotroph Parastagonospora nodorum Sn15 reveals a genome-wide trove of candidate effector homologs, and redundancy of virulence-related functions within an accessory chromosome.</title>
        <authorList>
            <person name="Bertazzoni S."/>
            <person name="Jones D.A.B."/>
            <person name="Phan H.T."/>
            <person name="Tan K.-C."/>
            <person name="Hane J.K."/>
        </authorList>
    </citation>
    <scope>NUCLEOTIDE SEQUENCE [LARGE SCALE GENOMIC DNA]</scope>
    <source>
        <strain evidence="2">SN15 / ATCC MYA-4574 / FGSC 10173)</strain>
    </source>
</reference>
<sequence length="245" mass="27408">MVSTDSCEPFRFLDLPAELRLMVYENFQPYVGYEGLGNQGNNSGALLVVQRPNNAILETCKGVHTEAKKILHATAKEYHFDGITRIIIGTRTTKTGEDPVELLARFIIAVTDQSSAPEVLLANRDIPINLHRHIDRVRKNHAGTWFIHFAVFCVSMEPDLEIDAAELAGPQSQWDKLFELAELKPGMKTWVISIGGPVRIPEHESPLDPAIYSKVKEPLESDWAEKWTGDGSGFRLDPSSFRLGQ</sequence>
<dbReference type="VEuPathDB" id="FungiDB:JI435_029520"/>
<dbReference type="KEGG" id="pno:SNOG_02952"/>
<dbReference type="OrthoDB" id="5314997at2759"/>
<name>A0A7U2EYH0_PHANO</name>
<evidence type="ECO:0000313" key="2">
    <source>
        <dbReference type="Proteomes" id="UP000663193"/>
    </source>
</evidence>
<gene>
    <name evidence="1" type="ORF">JI435_029520</name>
</gene>
<accession>A0A7U2EYH0</accession>
<dbReference type="Proteomes" id="UP000663193">
    <property type="component" value="Chromosome 5"/>
</dbReference>
<dbReference type="RefSeq" id="XP_001793545.1">
    <property type="nucleotide sequence ID" value="XM_001793493.1"/>
</dbReference>
<proteinExistence type="predicted"/>
<keyword evidence="2" id="KW-1185">Reference proteome</keyword>
<dbReference type="EMBL" id="CP069027">
    <property type="protein sequence ID" value="QRC95252.1"/>
    <property type="molecule type" value="Genomic_DNA"/>
</dbReference>
<dbReference type="AlphaFoldDB" id="A0A7U2EYH0"/>
<organism evidence="1 2">
    <name type="scientific">Phaeosphaeria nodorum (strain SN15 / ATCC MYA-4574 / FGSC 10173)</name>
    <name type="common">Glume blotch fungus</name>
    <name type="synonym">Parastagonospora nodorum</name>
    <dbReference type="NCBI Taxonomy" id="321614"/>
    <lineage>
        <taxon>Eukaryota</taxon>
        <taxon>Fungi</taxon>
        <taxon>Dikarya</taxon>
        <taxon>Ascomycota</taxon>
        <taxon>Pezizomycotina</taxon>
        <taxon>Dothideomycetes</taxon>
        <taxon>Pleosporomycetidae</taxon>
        <taxon>Pleosporales</taxon>
        <taxon>Pleosporineae</taxon>
        <taxon>Phaeosphaeriaceae</taxon>
        <taxon>Parastagonospora</taxon>
    </lineage>
</organism>